<keyword evidence="3 5" id="KW-0687">Ribonucleoprotein</keyword>
<dbReference type="GO" id="GO:0032543">
    <property type="term" value="P:mitochondrial translation"/>
    <property type="evidence" value="ECO:0007669"/>
    <property type="project" value="TreeGrafter"/>
</dbReference>
<dbReference type="Pfam" id="PF01084">
    <property type="entry name" value="Ribosomal_S18"/>
    <property type="match status" value="1"/>
</dbReference>
<comment type="similarity">
    <text evidence="1 5">Belongs to the bacterial ribosomal protein bS18 family.</text>
</comment>
<dbReference type="PRINTS" id="PR00974">
    <property type="entry name" value="RIBOSOMALS18"/>
</dbReference>
<dbReference type="AlphaFoldDB" id="A0A9P5YB11"/>
<dbReference type="GO" id="GO:0070181">
    <property type="term" value="F:small ribosomal subunit rRNA binding"/>
    <property type="evidence" value="ECO:0007669"/>
    <property type="project" value="TreeGrafter"/>
</dbReference>
<dbReference type="EMBL" id="MU150254">
    <property type="protein sequence ID" value="KAF9464405.1"/>
    <property type="molecule type" value="Genomic_DNA"/>
</dbReference>
<reference evidence="7" key="1">
    <citation type="submission" date="2020-11" db="EMBL/GenBank/DDBJ databases">
        <authorList>
            <consortium name="DOE Joint Genome Institute"/>
            <person name="Ahrendt S."/>
            <person name="Riley R."/>
            <person name="Andreopoulos W."/>
            <person name="Labutti K."/>
            <person name="Pangilinan J."/>
            <person name="Ruiz-Duenas F.J."/>
            <person name="Barrasa J.M."/>
            <person name="Sanchez-Garcia M."/>
            <person name="Camarero S."/>
            <person name="Miyauchi S."/>
            <person name="Serrano A."/>
            <person name="Linde D."/>
            <person name="Babiker R."/>
            <person name="Drula E."/>
            <person name="Ayuso-Fernandez I."/>
            <person name="Pacheco R."/>
            <person name="Padilla G."/>
            <person name="Ferreira P."/>
            <person name="Barriuso J."/>
            <person name="Kellner H."/>
            <person name="Castanera R."/>
            <person name="Alfaro M."/>
            <person name="Ramirez L."/>
            <person name="Pisabarro A.G."/>
            <person name="Kuo A."/>
            <person name="Tritt A."/>
            <person name="Lipzen A."/>
            <person name="He G."/>
            <person name="Yan M."/>
            <person name="Ng V."/>
            <person name="Cullen D."/>
            <person name="Martin F."/>
            <person name="Rosso M.-N."/>
            <person name="Henrissat B."/>
            <person name="Hibbett D."/>
            <person name="Martinez A.T."/>
            <person name="Grigoriev I.V."/>
        </authorList>
    </citation>
    <scope>NUCLEOTIDE SEQUENCE</scope>
    <source>
        <strain evidence="7">CBS 247.69</strain>
    </source>
</reference>
<proteinExistence type="inferred from homology"/>
<evidence type="ECO:0000256" key="4">
    <source>
        <dbReference type="ARBA" id="ARBA00035264"/>
    </source>
</evidence>
<dbReference type="Proteomes" id="UP000807353">
    <property type="component" value="Unassembled WGS sequence"/>
</dbReference>
<keyword evidence="2 5" id="KW-0689">Ribosomal protein</keyword>
<evidence type="ECO:0000256" key="6">
    <source>
        <dbReference type="SAM" id="MobiDB-lite"/>
    </source>
</evidence>
<dbReference type="InterPro" id="IPR036870">
    <property type="entry name" value="Ribosomal_bS18_sf"/>
</dbReference>
<comment type="caution">
    <text evidence="7">The sequence shown here is derived from an EMBL/GenBank/DDBJ whole genome shotgun (WGS) entry which is preliminary data.</text>
</comment>
<accession>A0A9P5YB11</accession>
<evidence type="ECO:0000256" key="2">
    <source>
        <dbReference type="ARBA" id="ARBA00022980"/>
    </source>
</evidence>
<evidence type="ECO:0000313" key="8">
    <source>
        <dbReference type="Proteomes" id="UP000807353"/>
    </source>
</evidence>
<evidence type="ECO:0000256" key="1">
    <source>
        <dbReference type="ARBA" id="ARBA00005589"/>
    </source>
</evidence>
<organism evidence="7 8">
    <name type="scientific">Collybia nuda</name>
    <dbReference type="NCBI Taxonomy" id="64659"/>
    <lineage>
        <taxon>Eukaryota</taxon>
        <taxon>Fungi</taxon>
        <taxon>Dikarya</taxon>
        <taxon>Basidiomycota</taxon>
        <taxon>Agaricomycotina</taxon>
        <taxon>Agaricomycetes</taxon>
        <taxon>Agaricomycetidae</taxon>
        <taxon>Agaricales</taxon>
        <taxon>Tricholomatineae</taxon>
        <taxon>Clitocybaceae</taxon>
        <taxon>Collybia</taxon>
    </lineage>
</organism>
<dbReference type="GO" id="GO:0003735">
    <property type="term" value="F:structural constituent of ribosome"/>
    <property type="evidence" value="ECO:0007669"/>
    <property type="project" value="InterPro"/>
</dbReference>
<dbReference type="PANTHER" id="PTHR13479">
    <property type="entry name" value="30S RIBOSOMAL PROTEIN S18"/>
    <property type="match status" value="1"/>
</dbReference>
<dbReference type="NCBIfam" id="TIGR00165">
    <property type="entry name" value="S18"/>
    <property type="match status" value="1"/>
</dbReference>
<protein>
    <recommendedName>
        <fullName evidence="4">Small ribosomal subunit protein bS18m</fullName>
    </recommendedName>
</protein>
<evidence type="ECO:0000313" key="7">
    <source>
        <dbReference type="EMBL" id="KAF9464405.1"/>
    </source>
</evidence>
<name>A0A9P5YB11_9AGAR</name>
<dbReference type="InterPro" id="IPR001648">
    <property type="entry name" value="Ribosomal_bS18"/>
</dbReference>
<dbReference type="HAMAP" id="MF_00270">
    <property type="entry name" value="Ribosomal_bS18"/>
    <property type="match status" value="1"/>
</dbReference>
<dbReference type="OrthoDB" id="21463at2759"/>
<dbReference type="SUPFAM" id="SSF46911">
    <property type="entry name" value="Ribosomal protein S18"/>
    <property type="match status" value="1"/>
</dbReference>
<dbReference type="Gene3D" id="4.10.640.10">
    <property type="entry name" value="Ribosomal protein S18"/>
    <property type="match status" value="1"/>
</dbReference>
<sequence length="194" mass="22212">MFSILRNVACRRTTFATARRALASTHTPATNPETLDQLANVLKEEGTRQPTPTKPKTFAAGASRDRRREQQLTKWKPFTPNRLLRPHEFTYKTRINGPRKFTRRPAVGPAPNIARYSDIFHQLNIDPLSQAQNPAILREFMSEMGKIYSRNITGLTSKSQRRIGKAIRRAKMMGVIPILSKPPKDAYTTYYKRT</sequence>
<evidence type="ECO:0000256" key="3">
    <source>
        <dbReference type="ARBA" id="ARBA00023274"/>
    </source>
</evidence>
<dbReference type="PANTHER" id="PTHR13479:SF40">
    <property type="entry name" value="SMALL RIBOSOMAL SUBUNIT PROTEIN BS18M"/>
    <property type="match status" value="1"/>
</dbReference>
<feature type="region of interest" description="Disordered" evidence="6">
    <location>
        <begin position="44"/>
        <end position="70"/>
    </location>
</feature>
<dbReference type="GO" id="GO:0005763">
    <property type="term" value="C:mitochondrial small ribosomal subunit"/>
    <property type="evidence" value="ECO:0007669"/>
    <property type="project" value="TreeGrafter"/>
</dbReference>
<gene>
    <name evidence="7" type="ORF">BDZ94DRAFT_1256367</name>
</gene>
<keyword evidence="8" id="KW-1185">Reference proteome</keyword>
<evidence type="ECO:0000256" key="5">
    <source>
        <dbReference type="RuleBase" id="RU003910"/>
    </source>
</evidence>